<evidence type="ECO:0000313" key="10">
    <source>
        <dbReference type="Proteomes" id="UP000199527"/>
    </source>
</evidence>
<feature type="transmembrane region" description="Helical" evidence="8">
    <location>
        <begin position="108"/>
        <end position="127"/>
    </location>
</feature>
<dbReference type="InterPro" id="IPR052017">
    <property type="entry name" value="TSUP"/>
</dbReference>
<feature type="transmembrane region" description="Helical" evidence="8">
    <location>
        <begin position="194"/>
        <end position="224"/>
    </location>
</feature>
<dbReference type="Pfam" id="PF01925">
    <property type="entry name" value="TauE"/>
    <property type="match status" value="1"/>
</dbReference>
<evidence type="ECO:0000256" key="8">
    <source>
        <dbReference type="RuleBase" id="RU363041"/>
    </source>
</evidence>
<evidence type="ECO:0000256" key="2">
    <source>
        <dbReference type="ARBA" id="ARBA00009142"/>
    </source>
</evidence>
<keyword evidence="7 8" id="KW-0472">Membrane</keyword>
<feature type="transmembrane region" description="Helical" evidence="8">
    <location>
        <begin position="148"/>
        <end position="174"/>
    </location>
</feature>
<name>A0A1G8RGF1_9GAMM</name>
<evidence type="ECO:0000256" key="6">
    <source>
        <dbReference type="ARBA" id="ARBA00022989"/>
    </source>
</evidence>
<comment type="subcellular location">
    <subcellularLocation>
        <location evidence="1 8">Cell membrane</location>
        <topology evidence="1 8">Multi-pass membrane protein</topology>
    </subcellularLocation>
</comment>
<keyword evidence="10" id="KW-1185">Reference proteome</keyword>
<protein>
    <recommendedName>
        <fullName evidence="8">Probable membrane transporter protein</fullName>
    </recommendedName>
</protein>
<evidence type="ECO:0000256" key="3">
    <source>
        <dbReference type="ARBA" id="ARBA00022448"/>
    </source>
</evidence>
<dbReference type="OrthoDB" id="554695at2"/>
<dbReference type="GO" id="GO:0005886">
    <property type="term" value="C:plasma membrane"/>
    <property type="evidence" value="ECO:0007669"/>
    <property type="project" value="UniProtKB-SubCell"/>
</dbReference>
<evidence type="ECO:0000256" key="4">
    <source>
        <dbReference type="ARBA" id="ARBA00022475"/>
    </source>
</evidence>
<evidence type="ECO:0000256" key="7">
    <source>
        <dbReference type="ARBA" id="ARBA00023136"/>
    </source>
</evidence>
<comment type="similarity">
    <text evidence="2 8">Belongs to the 4-toluene sulfonate uptake permease (TSUP) (TC 2.A.102) family.</text>
</comment>
<dbReference type="PANTHER" id="PTHR30269">
    <property type="entry name" value="TRANSMEMBRANE PROTEIN YFCA"/>
    <property type="match status" value="1"/>
</dbReference>
<dbReference type="EMBL" id="FNEM01000005">
    <property type="protein sequence ID" value="SDJ15933.1"/>
    <property type="molecule type" value="Genomic_DNA"/>
</dbReference>
<sequence>MIELGLDLNLMLLLSAVAFAAGFIDAVAGGGGLLTIPALLTAGLPPHLALGTNKLAASFGSLTASWTYYRKQLFNPGFWRKSFIATFIGAAAGTLAVDQFSADLLNRLLPLVIVAIALYTLCAPSPCDEHQGLPERTLGLKIKQWSQGLGLGFYDGFAGPGTGAFWTVSSMVLYKMNILLSSGLARSMNFVSNATSLGFFIALGHVHFGIGIAMGICLMAGAWIGAHSAIRFGSKFIRPVFITMVLIIAGKLALEAWL</sequence>
<dbReference type="PANTHER" id="PTHR30269:SF25">
    <property type="entry name" value="MEMBRANE TRANSPORTER PROTEIN-RELATED"/>
    <property type="match status" value="1"/>
</dbReference>
<keyword evidence="5 8" id="KW-0812">Transmembrane</keyword>
<feature type="transmembrane region" description="Helical" evidence="8">
    <location>
        <begin position="12"/>
        <end position="36"/>
    </location>
</feature>
<keyword evidence="6 8" id="KW-1133">Transmembrane helix</keyword>
<organism evidence="9 10">
    <name type="scientific">Ferrimonas sediminum</name>
    <dbReference type="NCBI Taxonomy" id="718193"/>
    <lineage>
        <taxon>Bacteria</taxon>
        <taxon>Pseudomonadati</taxon>
        <taxon>Pseudomonadota</taxon>
        <taxon>Gammaproteobacteria</taxon>
        <taxon>Alteromonadales</taxon>
        <taxon>Ferrimonadaceae</taxon>
        <taxon>Ferrimonas</taxon>
    </lineage>
</organism>
<dbReference type="InterPro" id="IPR002781">
    <property type="entry name" value="TM_pro_TauE-like"/>
</dbReference>
<dbReference type="RefSeq" id="WP_090364744.1">
    <property type="nucleotide sequence ID" value="NZ_FNEM01000005.1"/>
</dbReference>
<evidence type="ECO:0000313" key="9">
    <source>
        <dbReference type="EMBL" id="SDJ15933.1"/>
    </source>
</evidence>
<gene>
    <name evidence="9" type="ORF">SAMN04488540_105165</name>
</gene>
<dbReference type="AlphaFoldDB" id="A0A1G8RGF1"/>
<evidence type="ECO:0000256" key="1">
    <source>
        <dbReference type="ARBA" id="ARBA00004651"/>
    </source>
</evidence>
<reference evidence="10" key="1">
    <citation type="submission" date="2016-10" db="EMBL/GenBank/DDBJ databases">
        <authorList>
            <person name="Varghese N."/>
            <person name="Submissions S."/>
        </authorList>
    </citation>
    <scope>NUCLEOTIDE SEQUENCE [LARGE SCALE GENOMIC DNA]</scope>
    <source>
        <strain evidence="10">DSM 23317</strain>
    </source>
</reference>
<feature type="transmembrane region" description="Helical" evidence="8">
    <location>
        <begin position="81"/>
        <end position="102"/>
    </location>
</feature>
<dbReference type="Proteomes" id="UP000199527">
    <property type="component" value="Unassembled WGS sequence"/>
</dbReference>
<keyword evidence="3" id="KW-0813">Transport</keyword>
<feature type="transmembrane region" description="Helical" evidence="8">
    <location>
        <begin position="236"/>
        <end position="254"/>
    </location>
</feature>
<proteinExistence type="inferred from homology"/>
<evidence type="ECO:0000256" key="5">
    <source>
        <dbReference type="ARBA" id="ARBA00022692"/>
    </source>
</evidence>
<accession>A0A1G8RGF1</accession>
<keyword evidence="4 8" id="KW-1003">Cell membrane</keyword>